<sequence>MKRTLPFIAPVVDSTQSAMQRDLYDKSIDLYGEEQYVEAFHTLLDHLNPEFRTKYGNAEGTEFHLPHGSIVVNVRLDDKMMYIDADFLNLPAKGRVAMLRQVADMNINRLLLPRFTKEGDRLKMEYHCTLTETHPHKIVNILQNICRVGDRYDDEFCTKFGATRCYEPRVEPYPAETVDRIYEAIQSLVRETLDAVKEYNGQRRYGYSWNVIDTTFYQISYFAQPQGQLANEIDKAVEEMDEELPVAELVMKGMAFLEKLLDMPKEKLAEDLYYVDTLVSIKGPSSLQNVQENMKDVYEEATAAMQNKDFERAAVRICYKFYEAYFYNDMQDDLNVIFVKALREAAEQPMEKAAEILWNALDKVMEGEIEEEDDEGFFSGVMEGNPMAQQMMEQAQAQAAAMQQKMAAAMGGDEIQELQRKMTEAMTRGDMAEYMRLAGELQQKMMSGFFNN</sequence>
<protein>
    <recommendedName>
        <fullName evidence="3">DUF4175 domain-containing protein</fullName>
    </recommendedName>
</protein>
<evidence type="ECO:0000313" key="1">
    <source>
        <dbReference type="EMBL" id="HIY68141.1"/>
    </source>
</evidence>
<reference evidence="1" key="1">
    <citation type="journal article" date="2021" name="PeerJ">
        <title>Extensive microbial diversity within the chicken gut microbiome revealed by metagenomics and culture.</title>
        <authorList>
            <person name="Gilroy R."/>
            <person name="Ravi A."/>
            <person name="Getino M."/>
            <person name="Pursley I."/>
            <person name="Horton D.L."/>
            <person name="Alikhan N.F."/>
            <person name="Baker D."/>
            <person name="Gharbi K."/>
            <person name="Hall N."/>
            <person name="Watson M."/>
            <person name="Adriaenssens E.M."/>
            <person name="Foster-Nyarko E."/>
            <person name="Jarju S."/>
            <person name="Secka A."/>
            <person name="Antonio M."/>
            <person name="Oren A."/>
            <person name="Chaudhuri R.R."/>
            <person name="La Ragione R."/>
            <person name="Hildebrand F."/>
            <person name="Pallen M.J."/>
        </authorList>
    </citation>
    <scope>NUCLEOTIDE SEQUENCE</scope>
    <source>
        <strain evidence="1">5134</strain>
    </source>
</reference>
<gene>
    <name evidence="1" type="ORF">H9828_01845</name>
</gene>
<dbReference type="SUPFAM" id="SSF69635">
    <property type="entry name" value="Type III secretory system chaperone-like"/>
    <property type="match status" value="1"/>
</dbReference>
<proteinExistence type="predicted"/>
<name>A0A9D1Z1Z7_9BACT</name>
<evidence type="ECO:0008006" key="3">
    <source>
        <dbReference type="Google" id="ProtNLM"/>
    </source>
</evidence>
<accession>A0A9D1Z1Z7</accession>
<evidence type="ECO:0000313" key="2">
    <source>
        <dbReference type="Proteomes" id="UP000886844"/>
    </source>
</evidence>
<dbReference type="Gene3D" id="3.30.1460.10">
    <property type="match status" value="1"/>
</dbReference>
<organism evidence="1 2">
    <name type="scientific">Candidatus Alistipes intestinigallinarum</name>
    <dbReference type="NCBI Taxonomy" id="2838440"/>
    <lineage>
        <taxon>Bacteria</taxon>
        <taxon>Pseudomonadati</taxon>
        <taxon>Bacteroidota</taxon>
        <taxon>Bacteroidia</taxon>
        <taxon>Bacteroidales</taxon>
        <taxon>Rikenellaceae</taxon>
        <taxon>Alistipes</taxon>
    </lineage>
</organism>
<dbReference type="EMBL" id="DXDA01000017">
    <property type="protein sequence ID" value="HIY68141.1"/>
    <property type="molecule type" value="Genomic_DNA"/>
</dbReference>
<dbReference type="AlphaFoldDB" id="A0A9D1Z1Z7"/>
<comment type="caution">
    <text evidence="1">The sequence shown here is derived from an EMBL/GenBank/DDBJ whole genome shotgun (WGS) entry which is preliminary data.</text>
</comment>
<dbReference type="Proteomes" id="UP000886844">
    <property type="component" value="Unassembled WGS sequence"/>
</dbReference>
<reference evidence="1" key="2">
    <citation type="submission" date="2021-04" db="EMBL/GenBank/DDBJ databases">
        <authorList>
            <person name="Gilroy R."/>
        </authorList>
    </citation>
    <scope>NUCLEOTIDE SEQUENCE</scope>
    <source>
        <strain evidence="1">5134</strain>
    </source>
</reference>